<sequence>MPKYRLTICREVWGYVEIDAPDESEALRKYEDGDYESDFVETKLGNESVYNMEEGESHDQ</sequence>
<evidence type="ECO:0000313" key="2">
    <source>
        <dbReference type="Proteomes" id="UP000680304"/>
    </source>
</evidence>
<dbReference type="RefSeq" id="WP_213526722.1">
    <property type="nucleotide sequence ID" value="NZ_BOVJ01000003.1"/>
</dbReference>
<proteinExistence type="predicted"/>
<comment type="caution">
    <text evidence="1">The sequence shown here is derived from an EMBL/GenBank/DDBJ whole genome shotgun (WGS) entry which is preliminary data.</text>
</comment>
<evidence type="ECO:0000313" key="1">
    <source>
        <dbReference type="EMBL" id="GIQ61512.1"/>
    </source>
</evidence>
<organism evidence="1 2">
    <name type="scientific">Paenibacillus cisolokensis</name>
    <dbReference type="NCBI Taxonomy" id="1658519"/>
    <lineage>
        <taxon>Bacteria</taxon>
        <taxon>Bacillati</taxon>
        <taxon>Bacillota</taxon>
        <taxon>Bacilli</taxon>
        <taxon>Bacillales</taxon>
        <taxon>Paenibacillaceae</taxon>
        <taxon>Paenibacillus</taxon>
    </lineage>
</organism>
<gene>
    <name evidence="1" type="ORF">PACILC2_00800</name>
</gene>
<reference evidence="1 2" key="1">
    <citation type="submission" date="2021-04" db="EMBL/GenBank/DDBJ databases">
        <title>Draft genome sequence of Paenibacillus cisolokensis, LC2-13A.</title>
        <authorList>
            <person name="Uke A."/>
            <person name="Chhe C."/>
            <person name="Baramee S."/>
            <person name="Kosugi A."/>
        </authorList>
    </citation>
    <scope>NUCLEOTIDE SEQUENCE [LARGE SCALE GENOMIC DNA]</scope>
    <source>
        <strain evidence="1 2">LC2-13A</strain>
    </source>
</reference>
<protein>
    <submittedName>
        <fullName evidence="1">Uncharacterized protein</fullName>
    </submittedName>
</protein>
<dbReference type="EMBL" id="BOVJ01000003">
    <property type="protein sequence ID" value="GIQ61512.1"/>
    <property type="molecule type" value="Genomic_DNA"/>
</dbReference>
<dbReference type="Proteomes" id="UP000680304">
    <property type="component" value="Unassembled WGS sequence"/>
</dbReference>
<keyword evidence="2" id="KW-1185">Reference proteome</keyword>
<accession>A0ABQ4N017</accession>
<name>A0ABQ4N017_9BACL</name>